<sequence>MSNKKNHRGMVPGGAMGFTTTNEVGKFVGLWGIFTVNGQRIVAFVQSVDPANKSMQILYPNGSQSFLDVTQISQAQGPFPVMPNIGGGQGGNWGGGQGGNWGGGQGGNWGGGQGGNWGGGQGGNWGGGQGGNWGGGQGGNWGGGQGGNWGGGQGGNWGGGQGGNWGGGQGGNLGNIFFPGNNRSKKSK</sequence>
<evidence type="ECO:0000313" key="3">
    <source>
        <dbReference type="Proteomes" id="UP000570361"/>
    </source>
</evidence>
<feature type="region of interest" description="Disordered" evidence="1">
    <location>
        <begin position="109"/>
        <end position="188"/>
    </location>
</feature>
<feature type="compositionally biased region" description="Gly residues" evidence="1">
    <location>
        <begin position="109"/>
        <end position="173"/>
    </location>
</feature>
<dbReference type="Proteomes" id="UP000570361">
    <property type="component" value="Unassembled WGS sequence"/>
</dbReference>
<keyword evidence="3" id="KW-1185">Reference proteome</keyword>
<dbReference type="RefSeq" id="WP_183599857.1">
    <property type="nucleotide sequence ID" value="NZ_JACHXK010000004.1"/>
</dbReference>
<proteinExistence type="predicted"/>
<dbReference type="AlphaFoldDB" id="A0A7W5AWK4"/>
<name>A0A7W5AWK4_9BACL</name>
<accession>A0A7W5AWK4</accession>
<dbReference type="PRINTS" id="PR01228">
    <property type="entry name" value="EGGSHELL"/>
</dbReference>
<organism evidence="2 3">
    <name type="scientific">Paenibacillus phyllosphaerae</name>
    <dbReference type="NCBI Taxonomy" id="274593"/>
    <lineage>
        <taxon>Bacteria</taxon>
        <taxon>Bacillati</taxon>
        <taxon>Bacillota</taxon>
        <taxon>Bacilli</taxon>
        <taxon>Bacillales</taxon>
        <taxon>Paenibacillaceae</taxon>
        <taxon>Paenibacillus</taxon>
    </lineage>
</organism>
<gene>
    <name evidence="2" type="ORF">FHS18_002187</name>
</gene>
<evidence type="ECO:0000313" key="2">
    <source>
        <dbReference type="EMBL" id="MBB3110120.1"/>
    </source>
</evidence>
<evidence type="ECO:0000256" key="1">
    <source>
        <dbReference type="SAM" id="MobiDB-lite"/>
    </source>
</evidence>
<dbReference type="EMBL" id="JACHXK010000004">
    <property type="protein sequence ID" value="MBB3110120.1"/>
    <property type="molecule type" value="Genomic_DNA"/>
</dbReference>
<reference evidence="2 3" key="1">
    <citation type="submission" date="2020-08" db="EMBL/GenBank/DDBJ databases">
        <title>Genomic Encyclopedia of Type Strains, Phase III (KMG-III): the genomes of soil and plant-associated and newly described type strains.</title>
        <authorList>
            <person name="Whitman W."/>
        </authorList>
    </citation>
    <scope>NUCLEOTIDE SEQUENCE [LARGE SCALE GENOMIC DNA]</scope>
    <source>
        <strain evidence="2 3">CECT 5862</strain>
    </source>
</reference>
<comment type="caution">
    <text evidence="2">The sequence shown here is derived from an EMBL/GenBank/DDBJ whole genome shotgun (WGS) entry which is preliminary data.</text>
</comment>
<protein>
    <submittedName>
        <fullName evidence="2">Uncharacterized protein</fullName>
    </submittedName>
</protein>